<evidence type="ECO:0000313" key="2">
    <source>
        <dbReference type="EMBL" id="CAB5048172.1"/>
    </source>
</evidence>
<dbReference type="EMBL" id="CAEZZT010000067">
    <property type="protein sequence ID" value="CAB4780927.1"/>
    <property type="molecule type" value="Genomic_DNA"/>
</dbReference>
<dbReference type="EMBL" id="CAFBQI010000038">
    <property type="protein sequence ID" value="CAB5048172.1"/>
    <property type="molecule type" value="Genomic_DNA"/>
</dbReference>
<dbReference type="AlphaFoldDB" id="A0A6J6WFI3"/>
<reference evidence="1" key="1">
    <citation type="submission" date="2020-05" db="EMBL/GenBank/DDBJ databases">
        <authorList>
            <person name="Chiriac C."/>
            <person name="Salcher M."/>
            <person name="Ghai R."/>
            <person name="Kavagutti S V."/>
        </authorList>
    </citation>
    <scope>NUCLEOTIDE SEQUENCE</scope>
</reference>
<gene>
    <name evidence="1" type="ORF">UFOPK2918_00930</name>
    <name evidence="2" type="ORF">UFOPK4303_00609</name>
</gene>
<organism evidence="1">
    <name type="scientific">freshwater metagenome</name>
    <dbReference type="NCBI Taxonomy" id="449393"/>
    <lineage>
        <taxon>unclassified sequences</taxon>
        <taxon>metagenomes</taxon>
        <taxon>ecological metagenomes</taxon>
    </lineage>
</organism>
<name>A0A6J6WFI3_9ZZZZ</name>
<protein>
    <submittedName>
        <fullName evidence="1">Unannotated protein</fullName>
    </submittedName>
</protein>
<evidence type="ECO:0000313" key="1">
    <source>
        <dbReference type="EMBL" id="CAB4780927.1"/>
    </source>
</evidence>
<sequence>MSSQELPVVITAISDAVFESFVSGTLFAQGWSVIFRAIDSEALEKYCELNPEIAATSLLIFSPDLEGVTPEQIAHLNLKGNKSSVFLLHQKKTQLFRIYIKHQQQLQILSVLFVDL</sequence>
<accession>A0A6J6WFI3</accession>
<proteinExistence type="predicted"/>